<name>A0A381WQK9_9ZZZZ</name>
<dbReference type="SUPFAM" id="SSF51735">
    <property type="entry name" value="NAD(P)-binding Rossmann-fold domains"/>
    <property type="match status" value="1"/>
</dbReference>
<dbReference type="PANTHER" id="PTHR43818">
    <property type="entry name" value="BCDNA.GH03377"/>
    <property type="match status" value="1"/>
</dbReference>
<proteinExistence type="predicted"/>
<organism evidence="4">
    <name type="scientific">marine metagenome</name>
    <dbReference type="NCBI Taxonomy" id="408172"/>
    <lineage>
        <taxon>unclassified sequences</taxon>
        <taxon>metagenomes</taxon>
        <taxon>ecological metagenomes</taxon>
    </lineage>
</organism>
<dbReference type="InterPro" id="IPR000683">
    <property type="entry name" value="Gfo/Idh/MocA-like_OxRdtase_N"/>
</dbReference>
<protein>
    <recommendedName>
        <fullName evidence="5">Gfo/Idh/MocA-like oxidoreductase N-terminal domain-containing protein</fullName>
    </recommendedName>
</protein>
<dbReference type="GO" id="GO:0000166">
    <property type="term" value="F:nucleotide binding"/>
    <property type="evidence" value="ECO:0007669"/>
    <property type="project" value="InterPro"/>
</dbReference>
<dbReference type="Pfam" id="PF01408">
    <property type="entry name" value="GFO_IDH_MocA"/>
    <property type="match status" value="1"/>
</dbReference>
<dbReference type="AlphaFoldDB" id="A0A381WQK9"/>
<dbReference type="PANTHER" id="PTHR43818:SF11">
    <property type="entry name" value="BCDNA.GH03377"/>
    <property type="match status" value="1"/>
</dbReference>
<dbReference type="InterPro" id="IPR036291">
    <property type="entry name" value="NAD(P)-bd_dom_sf"/>
</dbReference>
<accession>A0A381WQK9</accession>
<dbReference type="SUPFAM" id="SSF55347">
    <property type="entry name" value="Glyceraldehyde-3-phosphate dehydrogenase-like, C-terminal domain"/>
    <property type="match status" value="1"/>
</dbReference>
<dbReference type="GO" id="GO:0016491">
    <property type="term" value="F:oxidoreductase activity"/>
    <property type="evidence" value="ECO:0007669"/>
    <property type="project" value="UniProtKB-KW"/>
</dbReference>
<dbReference type="Gene3D" id="3.40.50.720">
    <property type="entry name" value="NAD(P)-binding Rossmann-like Domain"/>
    <property type="match status" value="1"/>
</dbReference>
<feature type="domain" description="Gfo/Idh/MocA-like oxidoreductase N-terminal" evidence="2">
    <location>
        <begin position="6"/>
        <end position="128"/>
    </location>
</feature>
<evidence type="ECO:0000313" key="4">
    <source>
        <dbReference type="EMBL" id="SVA54785.1"/>
    </source>
</evidence>
<dbReference type="EMBL" id="UINC01012559">
    <property type="protein sequence ID" value="SVA54785.1"/>
    <property type="molecule type" value="Genomic_DNA"/>
</dbReference>
<dbReference type="InterPro" id="IPR055080">
    <property type="entry name" value="Gal80p-like_C"/>
</dbReference>
<evidence type="ECO:0000259" key="3">
    <source>
        <dbReference type="Pfam" id="PF22685"/>
    </source>
</evidence>
<dbReference type="Pfam" id="PF22685">
    <property type="entry name" value="Gal80p_C-like"/>
    <property type="match status" value="1"/>
</dbReference>
<dbReference type="Gene3D" id="3.30.360.10">
    <property type="entry name" value="Dihydrodipicolinate Reductase, domain 2"/>
    <property type="match status" value="1"/>
</dbReference>
<evidence type="ECO:0008006" key="5">
    <source>
        <dbReference type="Google" id="ProtNLM"/>
    </source>
</evidence>
<gene>
    <name evidence="4" type="ORF">METZ01_LOCUS107639</name>
</gene>
<evidence type="ECO:0000256" key="1">
    <source>
        <dbReference type="ARBA" id="ARBA00023002"/>
    </source>
</evidence>
<reference evidence="4" key="1">
    <citation type="submission" date="2018-05" db="EMBL/GenBank/DDBJ databases">
        <authorList>
            <person name="Lanie J.A."/>
            <person name="Ng W.-L."/>
            <person name="Kazmierczak K.M."/>
            <person name="Andrzejewski T.M."/>
            <person name="Davidsen T.M."/>
            <person name="Wayne K.J."/>
            <person name="Tettelin H."/>
            <person name="Glass J.I."/>
            <person name="Rusch D."/>
            <person name="Podicherti R."/>
            <person name="Tsui H.-C.T."/>
            <person name="Winkler M.E."/>
        </authorList>
    </citation>
    <scope>NUCLEOTIDE SEQUENCE</scope>
</reference>
<feature type="domain" description="Gal80p-like C-terminal" evidence="3">
    <location>
        <begin position="135"/>
        <end position="273"/>
    </location>
</feature>
<sequence>MSGKKIRVGIIGANVGYGWTPRSHAPAIAEMPEIEFSAVCTSREETAKESADTYGVPLAFSNHNEMLDKADLDVVAVVVRVPKHYDLAMDVLKAGKNIYTEWPLGANLKEAEEITSLAKEKGLLTMVGLQSRAAPIFLYLRDLISEGYIGEVLSANMRQFSSGVLSRPPGRTWQKDVELGATTLTIPFGHSIDALCMCLGEFASISGNVSTKVPQWHEQETNRMVEVSSPDTIMITGVLESGTAVSAHVSAIPYHGSGYRFEIYGSEGTLVVTSNDAPSTGTSKLWGGQPNGSDLVELEVPKNYTKVPSSVPNGAPFNIAQLWDRFAKGIKTNTEVEPSFSTALTRHKLLDAIQKSSDTGITQKL</sequence>
<evidence type="ECO:0000259" key="2">
    <source>
        <dbReference type="Pfam" id="PF01408"/>
    </source>
</evidence>
<keyword evidence="1" id="KW-0560">Oxidoreductase</keyword>
<dbReference type="InterPro" id="IPR050463">
    <property type="entry name" value="Gfo/Idh/MocA_oxidrdct_glycsds"/>
</dbReference>